<protein>
    <recommendedName>
        <fullName evidence="3">SWIM-type domain-containing protein</fullName>
    </recommendedName>
</protein>
<feature type="region of interest" description="Disordered" evidence="2">
    <location>
        <begin position="1"/>
        <end position="29"/>
    </location>
</feature>
<accession>A0A0B0EQT5</accession>
<evidence type="ECO:0000259" key="3">
    <source>
        <dbReference type="PROSITE" id="PS50966"/>
    </source>
</evidence>
<organism evidence="4 5">
    <name type="scientific">Candidatus Scalindua brodae</name>
    <dbReference type="NCBI Taxonomy" id="237368"/>
    <lineage>
        <taxon>Bacteria</taxon>
        <taxon>Pseudomonadati</taxon>
        <taxon>Planctomycetota</taxon>
        <taxon>Candidatus Brocadiia</taxon>
        <taxon>Candidatus Brocadiales</taxon>
        <taxon>Candidatus Scalinduaceae</taxon>
        <taxon>Candidatus Scalindua</taxon>
    </lineage>
</organism>
<evidence type="ECO:0000256" key="1">
    <source>
        <dbReference type="PROSITE-ProRule" id="PRU00325"/>
    </source>
</evidence>
<comment type="caution">
    <text evidence="4">The sequence shown here is derived from an EMBL/GenBank/DDBJ whole genome shotgun (WGS) entry which is preliminary data.</text>
</comment>
<feature type="non-terminal residue" evidence="4">
    <location>
        <position position="271"/>
    </location>
</feature>
<keyword evidence="1" id="KW-0862">Zinc</keyword>
<feature type="compositionally biased region" description="Basic residues" evidence="2">
    <location>
        <begin position="19"/>
        <end position="29"/>
    </location>
</feature>
<dbReference type="PROSITE" id="PS50966">
    <property type="entry name" value="ZF_SWIM"/>
    <property type="match status" value="1"/>
</dbReference>
<evidence type="ECO:0000313" key="5">
    <source>
        <dbReference type="Proteomes" id="UP000030652"/>
    </source>
</evidence>
<reference evidence="4 5" key="1">
    <citation type="submission" date="2014-10" db="EMBL/GenBank/DDBJ databases">
        <title>Draft genome of anammox bacterium scalindua brodae, obtained using differential coverage binning of sequence data from two enrichment reactors.</title>
        <authorList>
            <person name="Speth D.R."/>
            <person name="Russ L."/>
            <person name="Kartal B."/>
            <person name="Op den Camp H.J."/>
            <person name="Dutilh B.E."/>
            <person name="Jetten M.S."/>
        </authorList>
    </citation>
    <scope>NUCLEOTIDE SEQUENCE [LARGE SCALE GENOMIC DNA]</scope>
    <source>
        <strain evidence="4">RU1</strain>
    </source>
</reference>
<keyword evidence="1" id="KW-0863">Zinc-finger</keyword>
<dbReference type="eggNOG" id="COG0553">
    <property type="taxonomic scope" value="Bacteria"/>
</dbReference>
<dbReference type="Proteomes" id="UP000030652">
    <property type="component" value="Unassembled WGS sequence"/>
</dbReference>
<keyword evidence="1" id="KW-0479">Metal-binding</keyword>
<feature type="compositionally biased region" description="Basic residues" evidence="2">
    <location>
        <begin position="1"/>
        <end position="10"/>
    </location>
</feature>
<feature type="domain" description="SWIM-type" evidence="3">
    <location>
        <begin position="84"/>
        <end position="122"/>
    </location>
</feature>
<dbReference type="InterPro" id="IPR007527">
    <property type="entry name" value="Znf_SWIM"/>
</dbReference>
<dbReference type="AlphaFoldDB" id="A0A0B0EQT5"/>
<evidence type="ECO:0000256" key="2">
    <source>
        <dbReference type="SAM" id="MobiDB-lite"/>
    </source>
</evidence>
<dbReference type="GO" id="GO:0008270">
    <property type="term" value="F:zinc ion binding"/>
    <property type="evidence" value="ECO:0007669"/>
    <property type="project" value="UniProtKB-KW"/>
</dbReference>
<dbReference type="EMBL" id="JRYO01000055">
    <property type="protein sequence ID" value="KHE93503.1"/>
    <property type="molecule type" value="Genomic_DNA"/>
</dbReference>
<gene>
    <name evidence="4" type="ORF">SCABRO_00739</name>
</gene>
<name>A0A0B0EQT5_9BACT</name>
<proteinExistence type="predicted"/>
<sequence length="271" mass="31372">MKSAIRKKSGSNKQDKKDTKKQKKKTIKLKVSKTHKPDNLGLEEWQRILRKQFAEQQNFKLINRGFHPIFSDFSLTNPETEKTYKISIRGDKPGNNVCSCPDFRINNLGTCKHIEFTLFKLKKRRDAKKAFTETHSLPFSEIYLHYGLKREIRFREGKDAPTSLKTLLKKFFNTDKVLKDEHLLNFSQFLNSVPQNNGHEVRCHDDVMSFVAEHQDSAHREKIVKTKLKGGIKSPIFKNILKTELYQYQKEGALFAVKAGRCLIGDDMGLG</sequence>
<evidence type="ECO:0000313" key="4">
    <source>
        <dbReference type="EMBL" id="KHE93503.1"/>
    </source>
</evidence>